<feature type="transmembrane region" description="Helical" evidence="6">
    <location>
        <begin position="458"/>
        <end position="479"/>
    </location>
</feature>
<dbReference type="GO" id="GO:0008514">
    <property type="term" value="F:organic anion transmembrane transporter activity"/>
    <property type="evidence" value="ECO:0007669"/>
    <property type="project" value="UniProtKB-ARBA"/>
</dbReference>
<feature type="transmembrane region" description="Helical" evidence="6">
    <location>
        <begin position="264"/>
        <end position="286"/>
    </location>
</feature>
<protein>
    <submittedName>
        <fullName evidence="7">Anion transporter</fullName>
    </submittedName>
</protein>
<dbReference type="InterPro" id="IPR030676">
    <property type="entry name" value="CitT-rel"/>
</dbReference>
<accession>A0A4V3BNV3</accession>
<reference evidence="7 8" key="1">
    <citation type="submission" date="2019-03" db="EMBL/GenBank/DDBJ databases">
        <title>Genomic Encyclopedia of Type Strains, Phase IV (KMG-IV): sequencing the most valuable type-strain genomes for metagenomic binning, comparative biology and taxonomic classification.</title>
        <authorList>
            <person name="Goeker M."/>
        </authorList>
    </citation>
    <scope>NUCLEOTIDE SEQUENCE [LARGE SCALE GENOMIC DNA]</scope>
    <source>
        <strain evidence="7 8">DSM 12121</strain>
    </source>
</reference>
<evidence type="ECO:0000256" key="4">
    <source>
        <dbReference type="ARBA" id="ARBA00022989"/>
    </source>
</evidence>
<keyword evidence="8" id="KW-1185">Reference proteome</keyword>
<evidence type="ECO:0000313" key="8">
    <source>
        <dbReference type="Proteomes" id="UP000295129"/>
    </source>
</evidence>
<comment type="similarity">
    <text evidence="2">Belongs to the SLC13A/DASS transporter (TC 2.A.47) family. DIT1 subfamily.</text>
</comment>
<feature type="transmembrane region" description="Helical" evidence="6">
    <location>
        <begin position="197"/>
        <end position="215"/>
    </location>
</feature>
<dbReference type="PIRSF" id="PIRSF002457">
    <property type="entry name" value="DASS"/>
    <property type="match status" value="1"/>
</dbReference>
<dbReference type="GO" id="GO:1905039">
    <property type="term" value="P:carboxylic acid transmembrane transport"/>
    <property type="evidence" value="ECO:0007669"/>
    <property type="project" value="UniProtKB-ARBA"/>
</dbReference>
<evidence type="ECO:0000313" key="7">
    <source>
        <dbReference type="EMBL" id="TDN55832.1"/>
    </source>
</evidence>
<evidence type="ECO:0000256" key="3">
    <source>
        <dbReference type="ARBA" id="ARBA00022692"/>
    </source>
</evidence>
<feature type="transmembrane region" description="Helical" evidence="6">
    <location>
        <begin position="414"/>
        <end position="437"/>
    </location>
</feature>
<proteinExistence type="inferred from homology"/>
<dbReference type="Pfam" id="PF00939">
    <property type="entry name" value="Na_sulph_symp"/>
    <property type="match status" value="1"/>
</dbReference>
<dbReference type="InterPro" id="IPR001898">
    <property type="entry name" value="SLC13A/DASS"/>
</dbReference>
<organism evidence="7 8">
    <name type="scientific">Azoarcus indigens</name>
    <dbReference type="NCBI Taxonomy" id="29545"/>
    <lineage>
        <taxon>Bacteria</taxon>
        <taxon>Pseudomonadati</taxon>
        <taxon>Pseudomonadota</taxon>
        <taxon>Betaproteobacteria</taxon>
        <taxon>Rhodocyclales</taxon>
        <taxon>Zoogloeaceae</taxon>
        <taxon>Azoarcus</taxon>
    </lineage>
</organism>
<name>A0A4V3BNV3_9RHOO</name>
<feature type="transmembrane region" description="Helical" evidence="6">
    <location>
        <begin position="499"/>
        <end position="522"/>
    </location>
</feature>
<feature type="transmembrane region" description="Helical" evidence="6">
    <location>
        <begin position="42"/>
        <end position="63"/>
    </location>
</feature>
<comment type="caution">
    <text evidence="7">The sequence shown here is derived from an EMBL/GenBank/DDBJ whole genome shotgun (WGS) entry which is preliminary data.</text>
</comment>
<dbReference type="RefSeq" id="WP_211168214.1">
    <property type="nucleotide sequence ID" value="NZ_SNVV01000003.1"/>
</dbReference>
<feature type="transmembrane region" description="Helical" evidence="6">
    <location>
        <begin position="222"/>
        <end position="244"/>
    </location>
</feature>
<gene>
    <name evidence="7" type="ORF">C7389_103169</name>
</gene>
<feature type="transmembrane region" description="Helical" evidence="6">
    <location>
        <begin position="167"/>
        <end position="191"/>
    </location>
</feature>
<dbReference type="NCBIfam" id="TIGR00785">
    <property type="entry name" value="dass"/>
    <property type="match status" value="1"/>
</dbReference>
<evidence type="ECO:0000256" key="1">
    <source>
        <dbReference type="ARBA" id="ARBA00004141"/>
    </source>
</evidence>
<feature type="transmembrane region" description="Helical" evidence="6">
    <location>
        <begin position="376"/>
        <end position="399"/>
    </location>
</feature>
<keyword evidence="4 6" id="KW-1133">Transmembrane helix</keyword>
<dbReference type="GO" id="GO:0005886">
    <property type="term" value="C:plasma membrane"/>
    <property type="evidence" value="ECO:0007669"/>
    <property type="project" value="TreeGrafter"/>
</dbReference>
<dbReference type="PANTHER" id="PTHR10283:SF82">
    <property type="entry name" value="SOLUTE CARRIER FAMILY 13 MEMBER 2"/>
    <property type="match status" value="1"/>
</dbReference>
<keyword evidence="3 6" id="KW-0812">Transmembrane</keyword>
<keyword evidence="5 6" id="KW-0472">Membrane</keyword>
<feature type="transmembrane region" description="Helical" evidence="6">
    <location>
        <begin position="69"/>
        <end position="88"/>
    </location>
</feature>
<evidence type="ECO:0000256" key="6">
    <source>
        <dbReference type="SAM" id="Phobius"/>
    </source>
</evidence>
<feature type="transmembrane region" description="Helical" evidence="6">
    <location>
        <begin position="346"/>
        <end position="364"/>
    </location>
</feature>
<dbReference type="AlphaFoldDB" id="A0A4V3BNV3"/>
<sequence length="528" mass="55563">MNTTSSPAGPLQQAPLASAAAAAPAPTAPPARMMAASQQTPAWKRLPLGLLAGILAAFVILLLPQPEGLTPAGQRILAVLAFAVIVWLTEAIDYAVSSVLIVAMIAFLLGTAPSAANPEVAVGTGSALTTAMSGFSNSGLTLVGAGLFISVAMTASGLDKRIALRTLSVVGTGARRILIGAIVVTILLSFIVPSATARTACVVPIMAGIIAAFGVDKRSVFAASIMMMVAQATSVWNVGIQTSAAQNLLTVGFMRQMLGDSPSWIEWLVAGAPWAIVMSVALYFLARWLFPPETERIAGGREAMKKALSELGPMSGKEWRLLIVTLCLLGFWSTEKTLHSFDTASTTLVGLSILLLPGIGVMSWKDVQSKAPWGTLVVFGVGIGLGTALLQTKAAVWLADLAVSNLHLETLTPFWIFAALSAFLIVIHLGFASATALTSAMIPIMIAVLQRLGGDINVMGMTMLLGFVVSFGFILPVNAPQNMFCFGTETFTSKQFTRFGLWITAVGYLMLLLFAATWWNYLGLLTKS</sequence>
<dbReference type="PANTHER" id="PTHR10283">
    <property type="entry name" value="SOLUTE CARRIER FAMILY 13 MEMBER"/>
    <property type="match status" value="1"/>
</dbReference>
<feature type="transmembrane region" description="Helical" evidence="6">
    <location>
        <begin position="135"/>
        <end position="155"/>
    </location>
</feature>
<dbReference type="Proteomes" id="UP000295129">
    <property type="component" value="Unassembled WGS sequence"/>
</dbReference>
<evidence type="ECO:0000256" key="5">
    <source>
        <dbReference type="ARBA" id="ARBA00023136"/>
    </source>
</evidence>
<evidence type="ECO:0000256" key="2">
    <source>
        <dbReference type="ARBA" id="ARBA00007349"/>
    </source>
</evidence>
<comment type="subcellular location">
    <subcellularLocation>
        <location evidence="1">Membrane</location>
        <topology evidence="1">Multi-pass membrane protein</topology>
    </subcellularLocation>
</comment>
<feature type="transmembrane region" description="Helical" evidence="6">
    <location>
        <begin position="95"/>
        <end position="115"/>
    </location>
</feature>
<dbReference type="EMBL" id="SNVV01000003">
    <property type="protein sequence ID" value="TDN55832.1"/>
    <property type="molecule type" value="Genomic_DNA"/>
</dbReference>